<evidence type="ECO:0000313" key="5">
    <source>
        <dbReference type="Proteomes" id="UP001152799"/>
    </source>
</evidence>
<feature type="compositionally biased region" description="Polar residues" evidence="2">
    <location>
        <begin position="697"/>
        <end position="711"/>
    </location>
</feature>
<dbReference type="OrthoDB" id="2386367at2759"/>
<dbReference type="InterPro" id="IPR058519">
    <property type="entry name" value="DUF8206"/>
</dbReference>
<feature type="compositionally biased region" description="Polar residues" evidence="2">
    <location>
        <begin position="1"/>
        <end position="52"/>
    </location>
</feature>
<dbReference type="Pfam" id="PF26633">
    <property type="entry name" value="DUF8206"/>
    <property type="match status" value="1"/>
</dbReference>
<dbReference type="InterPro" id="IPR027417">
    <property type="entry name" value="P-loop_NTPase"/>
</dbReference>
<feature type="compositionally biased region" description="Low complexity" evidence="2">
    <location>
        <begin position="714"/>
        <end position="726"/>
    </location>
</feature>
<dbReference type="Gene3D" id="3.40.50.300">
    <property type="entry name" value="P-loop containing nucleotide triphosphate hydrolases"/>
    <property type="match status" value="1"/>
</dbReference>
<dbReference type="AlphaFoldDB" id="A0A9N9MVE8"/>
<dbReference type="PRINTS" id="PR01217">
    <property type="entry name" value="PRICHEXTENSN"/>
</dbReference>
<feature type="compositionally biased region" description="Pro residues" evidence="2">
    <location>
        <begin position="784"/>
        <end position="843"/>
    </location>
</feature>
<evidence type="ECO:0000256" key="1">
    <source>
        <dbReference type="SAM" id="Coils"/>
    </source>
</evidence>
<keyword evidence="1" id="KW-0175">Coiled coil</keyword>
<dbReference type="PANTHER" id="PTHR32046">
    <property type="entry name" value="G DOMAIN-CONTAINING PROTEIN"/>
    <property type="match status" value="1"/>
</dbReference>
<protein>
    <recommendedName>
        <fullName evidence="3">DUF8206 domain-containing protein</fullName>
    </recommendedName>
</protein>
<proteinExistence type="predicted"/>
<evidence type="ECO:0000256" key="2">
    <source>
        <dbReference type="SAM" id="MobiDB-lite"/>
    </source>
</evidence>
<feature type="coiled-coil region" evidence="1">
    <location>
        <begin position="532"/>
        <end position="559"/>
    </location>
</feature>
<feature type="compositionally biased region" description="Basic and acidic residues" evidence="2">
    <location>
        <begin position="875"/>
        <end position="963"/>
    </location>
</feature>
<feature type="compositionally biased region" description="Low complexity" evidence="2">
    <location>
        <begin position="1024"/>
        <end position="1042"/>
    </location>
</feature>
<feature type="domain" description="DUF8206" evidence="3">
    <location>
        <begin position="431"/>
        <end position="507"/>
    </location>
</feature>
<name>A0A9N9MVE8_9CUCU</name>
<dbReference type="SUPFAM" id="SSF52540">
    <property type="entry name" value="P-loop containing nucleoside triphosphate hydrolases"/>
    <property type="match status" value="1"/>
</dbReference>
<feature type="compositionally biased region" description="Polar residues" evidence="2">
    <location>
        <begin position="1069"/>
        <end position="1083"/>
    </location>
</feature>
<evidence type="ECO:0000259" key="3">
    <source>
        <dbReference type="Pfam" id="PF26633"/>
    </source>
</evidence>
<reference evidence="4" key="1">
    <citation type="submission" date="2022-01" db="EMBL/GenBank/DDBJ databases">
        <authorList>
            <person name="King R."/>
        </authorList>
    </citation>
    <scope>NUCLEOTIDE SEQUENCE</scope>
</reference>
<evidence type="ECO:0000313" key="4">
    <source>
        <dbReference type="EMBL" id="CAG9771299.1"/>
    </source>
</evidence>
<dbReference type="EMBL" id="OU892283">
    <property type="protein sequence ID" value="CAG9771299.1"/>
    <property type="molecule type" value="Genomic_DNA"/>
</dbReference>
<feature type="compositionally biased region" description="Basic and acidic residues" evidence="2">
    <location>
        <begin position="980"/>
        <end position="989"/>
    </location>
</feature>
<feature type="compositionally biased region" description="Low complexity" evidence="2">
    <location>
        <begin position="862"/>
        <end position="871"/>
    </location>
</feature>
<accession>A0A9N9MVE8</accession>
<feature type="region of interest" description="Disordered" evidence="2">
    <location>
        <begin position="1"/>
        <end position="82"/>
    </location>
</feature>
<feature type="compositionally biased region" description="Polar residues" evidence="2">
    <location>
        <begin position="1003"/>
        <end position="1021"/>
    </location>
</feature>
<feature type="region of interest" description="Disordered" evidence="2">
    <location>
        <begin position="683"/>
        <end position="1083"/>
    </location>
</feature>
<keyword evidence="5" id="KW-1185">Reference proteome</keyword>
<gene>
    <name evidence="4" type="ORF">CEUTPL_LOCUS11737</name>
</gene>
<dbReference type="PANTHER" id="PTHR32046:SF11">
    <property type="entry name" value="IMMUNE-ASSOCIATED NUCLEOTIDE-BINDING PROTEIN 10-LIKE"/>
    <property type="match status" value="1"/>
</dbReference>
<dbReference type="Proteomes" id="UP001152799">
    <property type="component" value="Chromosome 7"/>
</dbReference>
<organism evidence="4 5">
    <name type="scientific">Ceutorhynchus assimilis</name>
    <name type="common">cabbage seed weevil</name>
    <dbReference type="NCBI Taxonomy" id="467358"/>
    <lineage>
        <taxon>Eukaryota</taxon>
        <taxon>Metazoa</taxon>
        <taxon>Ecdysozoa</taxon>
        <taxon>Arthropoda</taxon>
        <taxon>Hexapoda</taxon>
        <taxon>Insecta</taxon>
        <taxon>Pterygota</taxon>
        <taxon>Neoptera</taxon>
        <taxon>Endopterygota</taxon>
        <taxon>Coleoptera</taxon>
        <taxon>Polyphaga</taxon>
        <taxon>Cucujiformia</taxon>
        <taxon>Curculionidae</taxon>
        <taxon>Ceutorhynchinae</taxon>
        <taxon>Ceutorhynchus</taxon>
    </lineage>
</organism>
<sequence>MGNTDSNSKPKQPNPQYSTNRNPVPQRFQSPRLRSQYLPPQQNPSAPRNQNPRAVVEEELITWDDIDKSPEVKPTNQPLPPPTMAKEAIESKLEDLNLKENKQINILLIGGTGAGKSTFINSIFNYLQSEDFEKAKNRFVNVLIRANFPVTDKNGVRHNIDIGPADDANENLDVGASATQGVKTYSFKIRGGNTLVRLIDTPGMGDTRGIKFDNENCENILQYISRLQELHAICYLAKSEQSRKTVYFEYCFNQIFCRLDKTACKNIIFIFTFSKDSDYHPGGTYELFKEIIDRLRKDPAHAEIPLGANAFCFDNEAFRNLVAIKKGVKLSDHMIKSSVESWNRSTAQCWQMISYISDLKPHMVHNTAAVNEARRIIYQLSQPMADIAQLVNDNIQILRNHQHNLDLERLSLAELRKKLYIPVIDLKVTSLTQPVTVCADISCCEVYKVGEKKEWHYRTRCHDPCFLTNVPRDIMGSAELMSCAAMNGNQSCQKCSHSYKVHMHVYYMTKKEQKQQKDDTISKTIDTREEGIQRGRVVMREIEERKTQLENELKSIVRCNAKFAHFLCNNAITAYSDSYAEYIRYLKEQEKHLGSNADLVKLTGLENLLREHEEMKKVFQEAADLNKKLGRDVEITPQEINKTKQELFNLKINGKKIRELFESQSKSLKKEYKFLEYTHKAEFQQTAPKTSKDNNSENKGQSSASNPTQKFQRGRAVGRGNFNNNRGRGKSAGPQNRNQRDRTPPPSYNESSRYPPRGNVQTHHHGGNIPPLMPPHPSDYYRGPPQPPPPPPAPYHAYDPPPRSAYDPPPRSAYDPPPRSAYDPPPRPAYGPPPDPHLPPTAGPRPEDPHAKIQVNVTYGGTPQDPSQPTTPRDPPPRDYREYSERRDYPDRRDYPERRDYPQYDDRRDYPRDYPPYHERREYPPHPRDHPSYQDPRDYPPHRREYPDPAYPDHRDYAREPVRDPYYPPPPPAPAAADPYYRHDARYPDQRPYTNDQQRNRPYYNNQRSSGDESQTSNRGRQFSRGGPNNNYNNNYRGNNRGSRGGIHRRNRRRNDNNANSNSGDESDTSVPSLCNQKITRPF</sequence>